<reference evidence="1 2" key="1">
    <citation type="submission" date="2014-12" db="EMBL/GenBank/DDBJ databases">
        <title>Genome assembly of Enhygromyxa salina DSM 15201.</title>
        <authorList>
            <person name="Sharma G."/>
            <person name="Subramanian S."/>
        </authorList>
    </citation>
    <scope>NUCLEOTIDE SEQUENCE [LARGE SCALE GENOMIC DNA]</scope>
    <source>
        <strain evidence="1 2">DSM 15201</strain>
    </source>
</reference>
<gene>
    <name evidence="1" type="ORF">DB30_02230</name>
</gene>
<dbReference type="CDD" id="cd02980">
    <property type="entry name" value="TRX_Fd_family"/>
    <property type="match status" value="1"/>
</dbReference>
<dbReference type="Proteomes" id="UP000031599">
    <property type="component" value="Unassembled WGS sequence"/>
</dbReference>
<organism evidence="1 2">
    <name type="scientific">Enhygromyxa salina</name>
    <dbReference type="NCBI Taxonomy" id="215803"/>
    <lineage>
        <taxon>Bacteria</taxon>
        <taxon>Pseudomonadati</taxon>
        <taxon>Myxococcota</taxon>
        <taxon>Polyangia</taxon>
        <taxon>Nannocystales</taxon>
        <taxon>Nannocystaceae</taxon>
        <taxon>Enhygromyxa</taxon>
    </lineage>
</organism>
<protein>
    <recommendedName>
        <fullName evidence="3">Ferredoxin, 2Fe-2S</fullName>
    </recommendedName>
</protein>
<dbReference type="EMBL" id="JMCC02000160">
    <property type="protein sequence ID" value="KIG11984.1"/>
    <property type="molecule type" value="Genomic_DNA"/>
</dbReference>
<evidence type="ECO:0000313" key="2">
    <source>
        <dbReference type="Proteomes" id="UP000031599"/>
    </source>
</evidence>
<dbReference type="SUPFAM" id="SSF52833">
    <property type="entry name" value="Thioredoxin-like"/>
    <property type="match status" value="1"/>
</dbReference>
<dbReference type="Gene3D" id="3.40.30.10">
    <property type="entry name" value="Glutaredoxin"/>
    <property type="match status" value="1"/>
</dbReference>
<sequence length="116" mass="12799">MTTTRFQILVCDGPSCGLCLDSEALLEHIQARVAASPRLEGRVHAINLTCFGRCDEGPNMLVRAVAEGEDPEIEPEIDAIVGARGLYLGMDRARVDRVLDEHCETGEPIEEWVESY</sequence>
<evidence type="ECO:0000313" key="1">
    <source>
        <dbReference type="EMBL" id="KIG11984.1"/>
    </source>
</evidence>
<comment type="caution">
    <text evidence="1">The sequence shown here is derived from an EMBL/GenBank/DDBJ whole genome shotgun (WGS) entry which is preliminary data.</text>
</comment>
<proteinExistence type="predicted"/>
<dbReference type="InterPro" id="IPR036249">
    <property type="entry name" value="Thioredoxin-like_sf"/>
</dbReference>
<evidence type="ECO:0008006" key="3">
    <source>
        <dbReference type="Google" id="ProtNLM"/>
    </source>
</evidence>
<accession>A0A0C1Z332</accession>
<dbReference type="RefSeq" id="WP_052558717.1">
    <property type="nucleotide sequence ID" value="NZ_JMCC02000160.1"/>
</dbReference>
<name>A0A0C1Z332_9BACT</name>
<dbReference type="AlphaFoldDB" id="A0A0C1Z332"/>